<protein>
    <submittedName>
        <fullName evidence="2">Uncharacterized protein</fullName>
    </submittedName>
</protein>
<sequence>MSLLSAADSVDHNTITIDGKCTFHRMGVNTSSPPASSDSTKQATECSSQSSADFKHKQEWFSMVAKMVLLSKSRMIMQKQSRHDFSDQQSSD</sequence>
<dbReference type="Proteomes" id="UP000828390">
    <property type="component" value="Unassembled WGS sequence"/>
</dbReference>
<evidence type="ECO:0000313" key="3">
    <source>
        <dbReference type="Proteomes" id="UP000828390"/>
    </source>
</evidence>
<accession>A0A9D4H1Q9</accession>
<comment type="caution">
    <text evidence="2">The sequence shown here is derived from an EMBL/GenBank/DDBJ whole genome shotgun (WGS) entry which is preliminary data.</text>
</comment>
<feature type="region of interest" description="Disordered" evidence="1">
    <location>
        <begin position="27"/>
        <end position="52"/>
    </location>
</feature>
<name>A0A9D4H1Q9_DREPO</name>
<organism evidence="2 3">
    <name type="scientific">Dreissena polymorpha</name>
    <name type="common">Zebra mussel</name>
    <name type="synonym">Mytilus polymorpha</name>
    <dbReference type="NCBI Taxonomy" id="45954"/>
    <lineage>
        <taxon>Eukaryota</taxon>
        <taxon>Metazoa</taxon>
        <taxon>Spiralia</taxon>
        <taxon>Lophotrochozoa</taxon>
        <taxon>Mollusca</taxon>
        <taxon>Bivalvia</taxon>
        <taxon>Autobranchia</taxon>
        <taxon>Heteroconchia</taxon>
        <taxon>Euheterodonta</taxon>
        <taxon>Imparidentia</taxon>
        <taxon>Neoheterodontei</taxon>
        <taxon>Myida</taxon>
        <taxon>Dreissenoidea</taxon>
        <taxon>Dreissenidae</taxon>
        <taxon>Dreissena</taxon>
    </lineage>
</organism>
<gene>
    <name evidence="2" type="ORF">DPMN_127706</name>
</gene>
<evidence type="ECO:0000256" key="1">
    <source>
        <dbReference type="SAM" id="MobiDB-lite"/>
    </source>
</evidence>
<proteinExistence type="predicted"/>
<keyword evidence="3" id="KW-1185">Reference proteome</keyword>
<feature type="compositionally biased region" description="Polar residues" evidence="1">
    <location>
        <begin position="28"/>
        <end position="52"/>
    </location>
</feature>
<dbReference type="AlphaFoldDB" id="A0A9D4H1Q9"/>
<reference evidence="2" key="1">
    <citation type="journal article" date="2019" name="bioRxiv">
        <title>The Genome of the Zebra Mussel, Dreissena polymorpha: A Resource for Invasive Species Research.</title>
        <authorList>
            <person name="McCartney M.A."/>
            <person name="Auch B."/>
            <person name="Kono T."/>
            <person name="Mallez S."/>
            <person name="Zhang Y."/>
            <person name="Obille A."/>
            <person name="Becker A."/>
            <person name="Abrahante J.E."/>
            <person name="Garbe J."/>
            <person name="Badalamenti J.P."/>
            <person name="Herman A."/>
            <person name="Mangelson H."/>
            <person name="Liachko I."/>
            <person name="Sullivan S."/>
            <person name="Sone E.D."/>
            <person name="Koren S."/>
            <person name="Silverstein K.A.T."/>
            <person name="Beckman K.B."/>
            <person name="Gohl D.M."/>
        </authorList>
    </citation>
    <scope>NUCLEOTIDE SEQUENCE</scope>
    <source>
        <strain evidence="2">Duluth1</strain>
        <tissue evidence="2">Whole animal</tissue>
    </source>
</reference>
<reference evidence="2" key="2">
    <citation type="submission" date="2020-11" db="EMBL/GenBank/DDBJ databases">
        <authorList>
            <person name="McCartney M.A."/>
            <person name="Auch B."/>
            <person name="Kono T."/>
            <person name="Mallez S."/>
            <person name="Becker A."/>
            <person name="Gohl D.M."/>
            <person name="Silverstein K.A.T."/>
            <person name="Koren S."/>
            <person name="Bechman K.B."/>
            <person name="Herman A."/>
            <person name="Abrahante J.E."/>
            <person name="Garbe J."/>
        </authorList>
    </citation>
    <scope>NUCLEOTIDE SEQUENCE</scope>
    <source>
        <strain evidence="2">Duluth1</strain>
        <tissue evidence="2">Whole animal</tissue>
    </source>
</reference>
<dbReference type="EMBL" id="JAIWYP010000005">
    <property type="protein sequence ID" value="KAH3825823.1"/>
    <property type="molecule type" value="Genomic_DNA"/>
</dbReference>
<evidence type="ECO:0000313" key="2">
    <source>
        <dbReference type="EMBL" id="KAH3825823.1"/>
    </source>
</evidence>